<gene>
    <name evidence="1" type="ORF">CGOC_LOCUS2235</name>
</gene>
<evidence type="ECO:0000313" key="1">
    <source>
        <dbReference type="EMBL" id="VDK52049.1"/>
    </source>
</evidence>
<organism evidence="1 2">
    <name type="scientific">Cylicostephanus goldi</name>
    <name type="common">Nematode worm</name>
    <dbReference type="NCBI Taxonomy" id="71465"/>
    <lineage>
        <taxon>Eukaryota</taxon>
        <taxon>Metazoa</taxon>
        <taxon>Ecdysozoa</taxon>
        <taxon>Nematoda</taxon>
        <taxon>Chromadorea</taxon>
        <taxon>Rhabditida</taxon>
        <taxon>Rhabditina</taxon>
        <taxon>Rhabditomorpha</taxon>
        <taxon>Strongyloidea</taxon>
        <taxon>Strongylidae</taxon>
        <taxon>Cylicostephanus</taxon>
    </lineage>
</organism>
<dbReference type="EMBL" id="UYRV01004889">
    <property type="protein sequence ID" value="VDK52049.1"/>
    <property type="molecule type" value="Genomic_DNA"/>
</dbReference>
<sequence length="105" mass="11884">MISITAIKILADPKDRGYDVDGLEFLKVEEESVSDASNNVMKFLGGMRIQIEIEGGHRSKVAFHGENALGNKRAKELEYHITFQKPRTEVTTRVLERNVTYMGDE</sequence>
<dbReference type="Proteomes" id="UP000271889">
    <property type="component" value="Unassembled WGS sequence"/>
</dbReference>
<dbReference type="AlphaFoldDB" id="A0A3P6QT47"/>
<evidence type="ECO:0000313" key="2">
    <source>
        <dbReference type="Proteomes" id="UP000271889"/>
    </source>
</evidence>
<protein>
    <submittedName>
        <fullName evidence="1">Uncharacterized protein</fullName>
    </submittedName>
</protein>
<keyword evidence="2" id="KW-1185">Reference proteome</keyword>
<proteinExistence type="predicted"/>
<reference evidence="1 2" key="1">
    <citation type="submission" date="2018-11" db="EMBL/GenBank/DDBJ databases">
        <authorList>
            <consortium name="Pathogen Informatics"/>
        </authorList>
    </citation>
    <scope>NUCLEOTIDE SEQUENCE [LARGE SCALE GENOMIC DNA]</scope>
</reference>
<accession>A0A3P6QT47</accession>
<name>A0A3P6QT47_CYLGO</name>
<dbReference type="OrthoDB" id="5826524at2759"/>